<sequence>DDEELPAEPIDGPKKPKKFPKLKNPEDEPETDATLPLDREPNEDEEVPSEPEEQLPTAKPKRTPKKRKPASRTPTRPKKYPKLKEPDDEPDTDANLPLGKTGPDDDQKPKKSKKGSSKPSKPRWIPPIKPPEEPIPMPPKEKSIFDRNKEEKIPPTERYSKKPRSLDVYIPFIIPWEQTPAIMTQEGMGAFGTQRDISVTVDHGSKELKQGALNSEVVLPLLNDARAYANRSGMQPFGAKRLVINGVIDNHKYMNQEGGSESVIPLLSRGAVSHGNLTFGDLRPQVANVKYTDAMDPGMDKMSHSFVSRQFVANSKDSCGTNIIDRRRGEIAPCGPQLRASECMIPMMFDGRAVELREGSEFGSFRPVITEVM</sequence>
<evidence type="ECO:0000313" key="3">
    <source>
        <dbReference type="Proteomes" id="UP000053676"/>
    </source>
</evidence>
<name>W2TX82_NECAM</name>
<organism evidence="2 3">
    <name type="scientific">Necator americanus</name>
    <name type="common">Human hookworm</name>
    <dbReference type="NCBI Taxonomy" id="51031"/>
    <lineage>
        <taxon>Eukaryota</taxon>
        <taxon>Metazoa</taxon>
        <taxon>Ecdysozoa</taxon>
        <taxon>Nematoda</taxon>
        <taxon>Chromadorea</taxon>
        <taxon>Rhabditida</taxon>
        <taxon>Rhabditina</taxon>
        <taxon>Rhabditomorpha</taxon>
        <taxon>Strongyloidea</taxon>
        <taxon>Ancylostomatidae</taxon>
        <taxon>Bunostominae</taxon>
        <taxon>Necator</taxon>
    </lineage>
</organism>
<dbReference type="OMA" id="IMTQEGM"/>
<dbReference type="STRING" id="51031.W2TX82"/>
<feature type="compositionally biased region" description="Pro residues" evidence="1">
    <location>
        <begin position="124"/>
        <end position="138"/>
    </location>
</feature>
<evidence type="ECO:0000256" key="1">
    <source>
        <dbReference type="SAM" id="MobiDB-lite"/>
    </source>
</evidence>
<evidence type="ECO:0000313" key="2">
    <source>
        <dbReference type="EMBL" id="ETN85637.1"/>
    </source>
</evidence>
<dbReference type="AlphaFoldDB" id="W2TX82"/>
<feature type="compositionally biased region" description="Acidic residues" evidence="1">
    <location>
        <begin position="41"/>
        <end position="53"/>
    </location>
</feature>
<dbReference type="OrthoDB" id="5850993at2759"/>
<dbReference type="Proteomes" id="UP000053676">
    <property type="component" value="Unassembled WGS sequence"/>
</dbReference>
<reference evidence="3" key="1">
    <citation type="journal article" date="2014" name="Nat. Genet.">
        <title>Genome of the human hookworm Necator americanus.</title>
        <authorList>
            <person name="Tang Y.T."/>
            <person name="Gao X."/>
            <person name="Rosa B.A."/>
            <person name="Abubucker S."/>
            <person name="Hallsworth-Pepin K."/>
            <person name="Martin J."/>
            <person name="Tyagi R."/>
            <person name="Heizer E."/>
            <person name="Zhang X."/>
            <person name="Bhonagiri-Palsikar V."/>
            <person name="Minx P."/>
            <person name="Warren W.C."/>
            <person name="Wang Q."/>
            <person name="Zhan B."/>
            <person name="Hotez P.J."/>
            <person name="Sternberg P.W."/>
            <person name="Dougall A."/>
            <person name="Gaze S.T."/>
            <person name="Mulvenna J."/>
            <person name="Sotillo J."/>
            <person name="Ranganathan S."/>
            <person name="Rabelo E.M."/>
            <person name="Wilson R.K."/>
            <person name="Felgner P.L."/>
            <person name="Bethony J."/>
            <person name="Hawdon J.M."/>
            <person name="Gasser R.B."/>
            <person name="Loukas A."/>
            <person name="Mitreva M."/>
        </authorList>
    </citation>
    <scope>NUCLEOTIDE SEQUENCE [LARGE SCALE GENOMIC DNA]</scope>
</reference>
<proteinExistence type="predicted"/>
<dbReference type="CTD" id="25356738"/>
<keyword evidence="3" id="KW-1185">Reference proteome</keyword>
<feature type="non-terminal residue" evidence="2">
    <location>
        <position position="1"/>
    </location>
</feature>
<feature type="region of interest" description="Disordered" evidence="1">
    <location>
        <begin position="1"/>
        <end position="143"/>
    </location>
</feature>
<feature type="compositionally biased region" description="Basic residues" evidence="1">
    <location>
        <begin position="59"/>
        <end position="81"/>
    </location>
</feature>
<gene>
    <name evidence="2" type="ORF">NECAME_16712</name>
</gene>
<dbReference type="GeneID" id="25356738"/>
<protein>
    <submittedName>
        <fullName evidence="2">Uncharacterized protein</fullName>
    </submittedName>
</protein>
<dbReference type="EMBL" id="KI657698">
    <property type="protein sequence ID" value="ETN85637.1"/>
    <property type="molecule type" value="Genomic_DNA"/>
</dbReference>
<dbReference type="KEGG" id="nai:NECAME_16712"/>
<accession>W2TX82</accession>